<keyword evidence="3" id="KW-0964">Secreted</keyword>
<keyword evidence="4 5" id="KW-0732">Signal</keyword>
<dbReference type="PANTHER" id="PTHR21700">
    <property type="entry name" value="TRANSTHYRETIN-LIKE FAMILY PROTEIN-RELATED"/>
    <property type="match status" value="1"/>
</dbReference>
<evidence type="ECO:0000256" key="5">
    <source>
        <dbReference type="SAM" id="SignalP"/>
    </source>
</evidence>
<gene>
    <name evidence="6" type="ORF">GCK72_023280</name>
</gene>
<dbReference type="Proteomes" id="UP000483820">
    <property type="component" value="Chromosome X"/>
</dbReference>
<accession>A0A6A5FWD1</accession>
<proteinExistence type="inferred from homology"/>
<evidence type="ECO:0000256" key="3">
    <source>
        <dbReference type="ARBA" id="ARBA00022525"/>
    </source>
</evidence>
<evidence type="ECO:0000256" key="2">
    <source>
        <dbReference type="ARBA" id="ARBA00010112"/>
    </source>
</evidence>
<dbReference type="RefSeq" id="XP_003106733.2">
    <property type="nucleotide sequence ID" value="XM_003106685.2"/>
</dbReference>
<dbReference type="GO" id="GO:0005576">
    <property type="term" value="C:extracellular region"/>
    <property type="evidence" value="ECO:0007669"/>
    <property type="project" value="UniProtKB-SubCell"/>
</dbReference>
<reference evidence="6 7" key="1">
    <citation type="submission" date="2019-12" db="EMBL/GenBank/DDBJ databases">
        <title>Chromosome-level assembly of the Caenorhabditis remanei genome.</title>
        <authorList>
            <person name="Teterina A.A."/>
            <person name="Willis J.H."/>
            <person name="Phillips P.C."/>
        </authorList>
    </citation>
    <scope>NUCLEOTIDE SEQUENCE [LARGE SCALE GENOMIC DNA]</scope>
    <source>
        <strain evidence="6 7">PX506</strain>
        <tissue evidence="6">Whole organism</tissue>
    </source>
</reference>
<organism evidence="6 7">
    <name type="scientific">Caenorhabditis remanei</name>
    <name type="common">Caenorhabditis vulgaris</name>
    <dbReference type="NCBI Taxonomy" id="31234"/>
    <lineage>
        <taxon>Eukaryota</taxon>
        <taxon>Metazoa</taxon>
        <taxon>Ecdysozoa</taxon>
        <taxon>Nematoda</taxon>
        <taxon>Chromadorea</taxon>
        <taxon>Rhabditida</taxon>
        <taxon>Rhabditina</taxon>
        <taxon>Rhabditomorpha</taxon>
        <taxon>Rhabditoidea</taxon>
        <taxon>Rhabditidae</taxon>
        <taxon>Peloderinae</taxon>
        <taxon>Caenorhabditis</taxon>
    </lineage>
</organism>
<dbReference type="AlphaFoldDB" id="A0A6A5FWD1"/>
<dbReference type="KEGG" id="crq:GCK72_023280"/>
<name>A0A6A5FWD1_CAERE</name>
<dbReference type="Gene3D" id="2.60.40.3330">
    <property type="match status" value="1"/>
</dbReference>
<dbReference type="InterPro" id="IPR038479">
    <property type="entry name" value="Transthyretin-like_sf"/>
</dbReference>
<comment type="similarity">
    <text evidence="2">Belongs to the nematode transthyretin-like family.</text>
</comment>
<protein>
    <submittedName>
        <fullName evidence="6">Uncharacterized protein</fullName>
    </submittedName>
</protein>
<dbReference type="GeneID" id="9809161"/>
<feature type="chain" id="PRO_5025499899" evidence="5">
    <location>
        <begin position="20"/>
        <end position="144"/>
    </location>
</feature>
<evidence type="ECO:0000313" key="7">
    <source>
        <dbReference type="Proteomes" id="UP000483820"/>
    </source>
</evidence>
<evidence type="ECO:0000256" key="4">
    <source>
        <dbReference type="ARBA" id="ARBA00022729"/>
    </source>
</evidence>
<evidence type="ECO:0000313" key="6">
    <source>
        <dbReference type="EMBL" id="KAF1746822.1"/>
    </source>
</evidence>
<comment type="caution">
    <text evidence="6">The sequence shown here is derived from an EMBL/GenBank/DDBJ whole genome shotgun (WGS) entry which is preliminary data.</text>
</comment>
<feature type="signal peptide" evidence="5">
    <location>
        <begin position="1"/>
        <end position="19"/>
    </location>
</feature>
<sequence>MELHKFSFILVCFYPLVFTFRDQIVGVRDKLSCNSRFLQGATIRLIERNYIGPDVVLAENKTNYLGAYDVVGRGRGVLEMNVFLKLYHDCDDAIIPCQRTVSLRIPSSYINRGTTVNNYFEAGTMNMAFRYPDEQRSCTDRIFT</sequence>
<comment type="subcellular location">
    <subcellularLocation>
        <location evidence="1">Secreted</location>
    </subcellularLocation>
</comment>
<dbReference type="CTD" id="9809161"/>
<dbReference type="EMBL" id="WUAV01000006">
    <property type="protein sequence ID" value="KAF1746822.1"/>
    <property type="molecule type" value="Genomic_DNA"/>
</dbReference>
<dbReference type="PANTHER" id="PTHR21700:SF112">
    <property type="entry name" value="TRANSTHYRETIN-RELATED FAMILY DOMAIN"/>
    <property type="match status" value="1"/>
</dbReference>
<dbReference type="Pfam" id="PF01060">
    <property type="entry name" value="TTR-52"/>
    <property type="match status" value="1"/>
</dbReference>
<evidence type="ECO:0000256" key="1">
    <source>
        <dbReference type="ARBA" id="ARBA00004613"/>
    </source>
</evidence>
<dbReference type="InterPro" id="IPR001534">
    <property type="entry name" value="Transthyretin-like"/>
</dbReference>
<dbReference type="GO" id="GO:0009986">
    <property type="term" value="C:cell surface"/>
    <property type="evidence" value="ECO:0007669"/>
    <property type="project" value="InterPro"/>
</dbReference>